<comment type="caution">
    <text evidence="6">The sequence shown here is derived from an EMBL/GenBank/DDBJ whole genome shotgun (WGS) entry which is preliminary data.</text>
</comment>
<evidence type="ECO:0000313" key="6">
    <source>
        <dbReference type="EMBL" id="KPA73803.1"/>
    </source>
</evidence>
<sequence>MSTAKEPFFRCIESTLRAALCILHYPSTCTDGEAVPEVELDDALLGGNSPPLISSAQATSSLRGNPLRLRWTQGDECFIETAHNSTRVSLWFAAAHQPGDLLTGQLLQQYISFFCTHGTAAAPLSMLRREPVRSKATAAADKDAHPYDVSFLVLPEHVESHGREALVSFIVTFVRGVEADVAGLKVSLNARRRAAAQAFFAPRPPRSHLQ</sequence>
<dbReference type="PANTHER" id="PTHR22629">
    <property type="entry name" value="ARP2/3 COMPLEX 20 KD SUBUNIT"/>
    <property type="match status" value="1"/>
</dbReference>
<evidence type="ECO:0000256" key="2">
    <source>
        <dbReference type="ARBA" id="ARBA00005919"/>
    </source>
</evidence>
<comment type="similarity">
    <text evidence="2">Belongs to the ARPC4 family.</text>
</comment>
<keyword evidence="4" id="KW-0009">Actin-binding</keyword>
<dbReference type="PANTHER" id="PTHR22629:SF0">
    <property type="entry name" value="ACTIN-RELATED PROTEIN 2_3 COMPLEX SUBUNIT 4"/>
    <property type="match status" value="1"/>
</dbReference>
<proteinExistence type="inferred from homology"/>
<dbReference type="RefSeq" id="XP_015652242.1">
    <property type="nucleotide sequence ID" value="XM_015809306.1"/>
</dbReference>
<evidence type="ECO:0000256" key="5">
    <source>
        <dbReference type="ARBA" id="ARBA00023212"/>
    </source>
</evidence>
<dbReference type="InterPro" id="IPR034666">
    <property type="entry name" value="ARPC2/4"/>
</dbReference>
<dbReference type="Gene3D" id="3.30.1460.20">
    <property type="match status" value="1"/>
</dbReference>
<gene>
    <name evidence="6" type="ORF">ABB37_09684</name>
</gene>
<dbReference type="AlphaFoldDB" id="A0A0M9FQB0"/>
<dbReference type="InterPro" id="IPR008384">
    <property type="entry name" value="ARPC4"/>
</dbReference>
<evidence type="ECO:0000256" key="4">
    <source>
        <dbReference type="ARBA" id="ARBA00023203"/>
    </source>
</evidence>
<dbReference type="Pfam" id="PF05856">
    <property type="entry name" value="ARPC4"/>
    <property type="match status" value="1"/>
</dbReference>
<name>A0A0M9FQB0_LEPPY</name>
<protein>
    <submittedName>
        <fullName evidence="6">Putative ARP2/3 complex subunit</fullName>
    </submittedName>
</protein>
<dbReference type="SUPFAM" id="SSF69645">
    <property type="entry name" value="Arp2/3 complex subunits"/>
    <property type="match status" value="1"/>
</dbReference>
<accession>A0A0M9FQB0</accession>
<comment type="subcellular location">
    <subcellularLocation>
        <location evidence="1">Cytoplasm</location>
        <location evidence="1">Cytoskeleton</location>
    </subcellularLocation>
</comment>
<dbReference type="OMA" id="EAYLGEF"/>
<dbReference type="EMBL" id="LGTL01000033">
    <property type="protein sequence ID" value="KPA73803.1"/>
    <property type="molecule type" value="Genomic_DNA"/>
</dbReference>
<organism evidence="6 7">
    <name type="scientific">Leptomonas pyrrhocoris</name>
    <name type="common">Firebug parasite</name>
    <dbReference type="NCBI Taxonomy" id="157538"/>
    <lineage>
        <taxon>Eukaryota</taxon>
        <taxon>Discoba</taxon>
        <taxon>Euglenozoa</taxon>
        <taxon>Kinetoplastea</taxon>
        <taxon>Metakinetoplastina</taxon>
        <taxon>Trypanosomatida</taxon>
        <taxon>Trypanosomatidae</taxon>
        <taxon>Leishmaniinae</taxon>
        <taxon>Leptomonas</taxon>
    </lineage>
</organism>
<keyword evidence="3" id="KW-0963">Cytoplasm</keyword>
<dbReference type="VEuPathDB" id="TriTrypDB:LpyrH10_33_0920"/>
<evidence type="ECO:0000256" key="3">
    <source>
        <dbReference type="ARBA" id="ARBA00022490"/>
    </source>
</evidence>
<dbReference type="GeneID" id="26909967"/>
<dbReference type="GO" id="GO:0005885">
    <property type="term" value="C:Arp2/3 protein complex"/>
    <property type="evidence" value="ECO:0007669"/>
    <property type="project" value="InterPro"/>
</dbReference>
<evidence type="ECO:0000313" key="7">
    <source>
        <dbReference type="Proteomes" id="UP000037923"/>
    </source>
</evidence>
<evidence type="ECO:0000256" key="1">
    <source>
        <dbReference type="ARBA" id="ARBA00004245"/>
    </source>
</evidence>
<keyword evidence="7" id="KW-1185">Reference proteome</keyword>
<dbReference type="OrthoDB" id="336240at2759"/>
<dbReference type="GO" id="GO:0051015">
    <property type="term" value="F:actin filament binding"/>
    <property type="evidence" value="ECO:0007669"/>
    <property type="project" value="TreeGrafter"/>
</dbReference>
<keyword evidence="5" id="KW-0206">Cytoskeleton</keyword>
<dbReference type="Proteomes" id="UP000037923">
    <property type="component" value="Unassembled WGS sequence"/>
</dbReference>
<reference evidence="6 7" key="1">
    <citation type="submission" date="2015-07" db="EMBL/GenBank/DDBJ databases">
        <title>High-quality genome of monoxenous trypanosomatid Leptomonas pyrrhocoris.</title>
        <authorList>
            <person name="Flegontov P."/>
            <person name="Butenko A."/>
            <person name="Firsov S."/>
            <person name="Vlcek C."/>
            <person name="Logacheva M.D."/>
            <person name="Field M."/>
            <person name="Filatov D."/>
            <person name="Flegontova O."/>
            <person name="Gerasimov E."/>
            <person name="Jackson A.P."/>
            <person name="Kelly S."/>
            <person name="Opperdoes F."/>
            <person name="O'Reilly A."/>
            <person name="Votypka J."/>
            <person name="Yurchenko V."/>
            <person name="Lukes J."/>
        </authorList>
    </citation>
    <scope>NUCLEOTIDE SEQUENCE [LARGE SCALE GENOMIC DNA]</scope>
    <source>
        <strain evidence="6">H10</strain>
    </source>
</reference>
<dbReference type="GO" id="GO:0034314">
    <property type="term" value="P:Arp2/3 complex-mediated actin nucleation"/>
    <property type="evidence" value="ECO:0007669"/>
    <property type="project" value="InterPro"/>
</dbReference>
<dbReference type="GO" id="GO:0030041">
    <property type="term" value="P:actin filament polymerization"/>
    <property type="evidence" value="ECO:0007669"/>
    <property type="project" value="InterPro"/>
</dbReference>